<name>A0ABU5PL06_9BACL</name>
<reference evidence="2 3" key="1">
    <citation type="submission" date="2023-12" db="EMBL/GenBank/DDBJ databases">
        <title>Whole genome sequencing of Paenibacillus phoenicis isolated from the Phoenix Mars Lander spacecraft assembly facility.</title>
        <authorList>
            <person name="Garcia A."/>
            <person name="Venkateswaran K."/>
        </authorList>
    </citation>
    <scope>NUCLEOTIDE SEQUENCE [LARGE SCALE GENOMIC DNA]</scope>
    <source>
        <strain evidence="2 3">3PO2SA</strain>
    </source>
</reference>
<accession>A0ABU5PL06</accession>
<proteinExistence type="predicted"/>
<dbReference type="RefSeq" id="WP_127575951.1">
    <property type="nucleotide sequence ID" value="NZ_CBCSKM010000010.1"/>
</dbReference>
<evidence type="ECO:0000313" key="3">
    <source>
        <dbReference type="Proteomes" id="UP001292216"/>
    </source>
</evidence>
<keyword evidence="3" id="KW-1185">Reference proteome</keyword>
<evidence type="ECO:0000259" key="1">
    <source>
        <dbReference type="Pfam" id="PF19502"/>
    </source>
</evidence>
<evidence type="ECO:0000313" key="2">
    <source>
        <dbReference type="EMBL" id="MEA3570629.1"/>
    </source>
</evidence>
<dbReference type="EMBL" id="JAYERP010000001">
    <property type="protein sequence ID" value="MEA3570629.1"/>
    <property type="molecule type" value="Genomic_DNA"/>
</dbReference>
<gene>
    <name evidence="2" type="ORF">U9M73_11530</name>
</gene>
<sequence>MRSAEILRYLEKVNEQLKQQQLHGEICLFGGAVMCLVLQSRDSTKDVDAIFAPTREFYAIIKNVADEYRLPADWLNNAVKGFVSSRHDVQLYRRLSHLDIFAASPQYMLAMKCLAARTYESKDVDDIRFLLRYLNIRTAEQALSVVEQFYPQHRVLPRTAYLLEELLNH</sequence>
<dbReference type="Pfam" id="PF19502">
    <property type="entry name" value="DUF6036"/>
    <property type="match status" value="1"/>
</dbReference>
<dbReference type="InterPro" id="IPR045792">
    <property type="entry name" value="DUF6036"/>
</dbReference>
<comment type="caution">
    <text evidence="2">The sequence shown here is derived from an EMBL/GenBank/DDBJ whole genome shotgun (WGS) entry which is preliminary data.</text>
</comment>
<organism evidence="2 3">
    <name type="scientific">Paenibacillus phoenicis</name>
    <dbReference type="NCBI Taxonomy" id="554117"/>
    <lineage>
        <taxon>Bacteria</taxon>
        <taxon>Bacillati</taxon>
        <taxon>Bacillota</taxon>
        <taxon>Bacilli</taxon>
        <taxon>Bacillales</taxon>
        <taxon>Paenibacillaceae</taxon>
        <taxon>Paenibacillus</taxon>
    </lineage>
</organism>
<feature type="domain" description="DUF6036" evidence="1">
    <location>
        <begin position="11"/>
        <end position="127"/>
    </location>
</feature>
<dbReference type="Proteomes" id="UP001292216">
    <property type="component" value="Unassembled WGS sequence"/>
</dbReference>
<protein>
    <submittedName>
        <fullName evidence="2">DUF6036 family nucleotidyltransferase</fullName>
    </submittedName>
</protein>